<reference evidence="1 2" key="1">
    <citation type="submission" date="2019-07" db="EMBL/GenBank/DDBJ databases">
        <title>Genomic Encyclopedia of Archaeal and Bacterial Type Strains, Phase II (KMG-II): from individual species to whole genera.</title>
        <authorList>
            <person name="Goeker M."/>
        </authorList>
    </citation>
    <scope>NUCLEOTIDE SEQUENCE [LARGE SCALE GENOMIC DNA]</scope>
    <source>
        <strain evidence="1 2">ATCC BAA-252</strain>
    </source>
</reference>
<keyword evidence="2" id="KW-1185">Reference proteome</keyword>
<gene>
    <name evidence="1" type="ORF">JM93_04433</name>
</gene>
<dbReference type="Proteomes" id="UP000320593">
    <property type="component" value="Unassembled WGS sequence"/>
</dbReference>
<comment type="caution">
    <text evidence="1">The sequence shown here is derived from an EMBL/GenBank/DDBJ whole genome shotgun (WGS) entry which is preliminary data.</text>
</comment>
<sequence>MLPRFALLERICDALSAIACLSAGLLLPLG</sequence>
<evidence type="ECO:0000313" key="2">
    <source>
        <dbReference type="Proteomes" id="UP000320593"/>
    </source>
</evidence>
<proteinExistence type="predicted"/>
<dbReference type="EMBL" id="VLLF01000021">
    <property type="protein sequence ID" value="TWI78453.1"/>
    <property type="molecule type" value="Genomic_DNA"/>
</dbReference>
<name>A0A562SBL3_9HYPH</name>
<protein>
    <submittedName>
        <fullName evidence="1">Uncharacterized protein</fullName>
    </submittedName>
</protein>
<organism evidence="1 2">
    <name type="scientific">Roseibium hamelinense</name>
    <dbReference type="NCBI Taxonomy" id="150831"/>
    <lineage>
        <taxon>Bacteria</taxon>
        <taxon>Pseudomonadati</taxon>
        <taxon>Pseudomonadota</taxon>
        <taxon>Alphaproteobacteria</taxon>
        <taxon>Hyphomicrobiales</taxon>
        <taxon>Stappiaceae</taxon>
        <taxon>Roseibium</taxon>
    </lineage>
</organism>
<dbReference type="AlphaFoldDB" id="A0A562SBL3"/>
<evidence type="ECO:0000313" key="1">
    <source>
        <dbReference type="EMBL" id="TWI78453.1"/>
    </source>
</evidence>
<accession>A0A562SBL3</accession>